<feature type="domain" description="Ricin B lectin" evidence="2">
    <location>
        <begin position="88"/>
        <end position="171"/>
    </location>
</feature>
<proteinExistence type="predicted"/>
<dbReference type="InterPro" id="IPR011055">
    <property type="entry name" value="Dup_hybrid_motif"/>
</dbReference>
<feature type="transmembrane region" description="Helical" evidence="1">
    <location>
        <begin position="12"/>
        <end position="30"/>
    </location>
</feature>
<dbReference type="CDD" id="cd12797">
    <property type="entry name" value="M23_peptidase"/>
    <property type="match status" value="1"/>
</dbReference>
<dbReference type="Proteomes" id="UP000642094">
    <property type="component" value="Unassembled WGS sequence"/>
</dbReference>
<evidence type="ECO:0000313" key="4">
    <source>
        <dbReference type="EMBL" id="MBD2188403.1"/>
    </source>
</evidence>
<dbReference type="PROSITE" id="PS50231">
    <property type="entry name" value="RICIN_B_LECTIN"/>
    <property type="match status" value="1"/>
</dbReference>
<dbReference type="InterPro" id="IPR050570">
    <property type="entry name" value="Cell_wall_metabolism_enzyme"/>
</dbReference>
<keyword evidence="1" id="KW-0812">Transmembrane</keyword>
<dbReference type="PANTHER" id="PTHR21666">
    <property type="entry name" value="PEPTIDASE-RELATED"/>
    <property type="match status" value="1"/>
</dbReference>
<keyword evidence="1" id="KW-0472">Membrane</keyword>
<sequence length="374" mass="41110">MNISILTTVSKCTGFVFGGVAIVSLASIVGSSSSNAETFVLNGNKALNTNPSFRTIDGHPRMSIWDHVLSDPDQNFDRKAGGNGGDHLVHRRTVKCLNAARPWNGAEVNIYPCRFGDADQNFNIESIGNGDVQIRLAKTKFCIDNPNRINGGLVTLQQCVSNANQRFKINGGTTPPPSIGYYRDLSSLSNDAWDQYSGDSTRFDPNPKWDGNVNEKSKTPPSISQIYSDLSATIFGNRRPMNTGYLYDQGYFNGFKKWHAGFDIDAPKGTPVKAVIGGTTWNIQNTTGNYFMAVKGDDGKLWIYGHLGSLSVANGKRIEAGQEVGKTGVQNHLHLEIQNNVSKYEQTLGAHANQQFVRDVTFSPLHAFWQVKNR</sequence>
<keyword evidence="1" id="KW-1133">Transmembrane helix</keyword>
<keyword evidence="5" id="KW-1185">Reference proteome</keyword>
<protein>
    <submittedName>
        <fullName evidence="4">Peptidoglycan DD-metalloendopeptidase family protein</fullName>
    </submittedName>
</protein>
<reference evidence="4 5" key="1">
    <citation type="journal article" date="2020" name="ISME J.">
        <title>Comparative genomics reveals insights into cyanobacterial evolution and habitat adaptation.</title>
        <authorList>
            <person name="Chen M.Y."/>
            <person name="Teng W.K."/>
            <person name="Zhao L."/>
            <person name="Hu C.X."/>
            <person name="Zhou Y.K."/>
            <person name="Han B.P."/>
            <person name="Song L.R."/>
            <person name="Shu W.S."/>
        </authorList>
    </citation>
    <scope>NUCLEOTIDE SEQUENCE [LARGE SCALE GENOMIC DNA]</scope>
    <source>
        <strain evidence="4 5">FACHB-723</strain>
    </source>
</reference>
<dbReference type="Gene3D" id="2.70.70.10">
    <property type="entry name" value="Glucose Permease (Domain IIA)"/>
    <property type="match status" value="1"/>
</dbReference>
<gene>
    <name evidence="4" type="ORF">H6F41_09625</name>
</gene>
<evidence type="ECO:0000259" key="2">
    <source>
        <dbReference type="Pfam" id="PF00652"/>
    </source>
</evidence>
<dbReference type="Pfam" id="PF01551">
    <property type="entry name" value="Peptidase_M23"/>
    <property type="match status" value="1"/>
</dbReference>
<dbReference type="InterPro" id="IPR000772">
    <property type="entry name" value="Ricin_B_lectin"/>
</dbReference>
<dbReference type="EMBL" id="JACJQB010000015">
    <property type="protein sequence ID" value="MBD2188403.1"/>
    <property type="molecule type" value="Genomic_DNA"/>
</dbReference>
<accession>A0ABR7ZWR6</accession>
<name>A0ABR7ZWR6_9CYAN</name>
<dbReference type="SUPFAM" id="SSF50370">
    <property type="entry name" value="Ricin B-like lectins"/>
    <property type="match status" value="1"/>
</dbReference>
<feature type="domain" description="M23ase beta-sheet core" evidence="3">
    <location>
        <begin position="259"/>
        <end position="341"/>
    </location>
</feature>
<dbReference type="CDD" id="cd00161">
    <property type="entry name" value="beta-trefoil_Ricin-like"/>
    <property type="match status" value="1"/>
</dbReference>
<dbReference type="Pfam" id="PF00652">
    <property type="entry name" value="Ricin_B_lectin"/>
    <property type="match status" value="1"/>
</dbReference>
<evidence type="ECO:0000256" key="1">
    <source>
        <dbReference type="SAM" id="Phobius"/>
    </source>
</evidence>
<dbReference type="RefSeq" id="WP_190403255.1">
    <property type="nucleotide sequence ID" value="NZ_JACJQB010000015.1"/>
</dbReference>
<organism evidence="4 5">
    <name type="scientific">Pseudanabaena mucicola FACHB-723</name>
    <dbReference type="NCBI Taxonomy" id="2692860"/>
    <lineage>
        <taxon>Bacteria</taxon>
        <taxon>Bacillati</taxon>
        <taxon>Cyanobacteriota</taxon>
        <taxon>Cyanophyceae</taxon>
        <taxon>Pseudanabaenales</taxon>
        <taxon>Pseudanabaenaceae</taxon>
        <taxon>Pseudanabaena</taxon>
    </lineage>
</organism>
<comment type="caution">
    <text evidence="4">The sequence shown here is derived from an EMBL/GenBank/DDBJ whole genome shotgun (WGS) entry which is preliminary data.</text>
</comment>
<dbReference type="SUPFAM" id="SSF51261">
    <property type="entry name" value="Duplicated hybrid motif"/>
    <property type="match status" value="1"/>
</dbReference>
<dbReference type="InterPro" id="IPR016047">
    <property type="entry name" value="M23ase_b-sheet_dom"/>
</dbReference>
<evidence type="ECO:0000313" key="5">
    <source>
        <dbReference type="Proteomes" id="UP000642094"/>
    </source>
</evidence>
<dbReference type="PANTHER" id="PTHR21666:SF270">
    <property type="entry name" value="MUREIN HYDROLASE ACTIVATOR ENVC"/>
    <property type="match status" value="1"/>
</dbReference>
<dbReference type="InterPro" id="IPR035992">
    <property type="entry name" value="Ricin_B-like_lectins"/>
</dbReference>
<evidence type="ECO:0000259" key="3">
    <source>
        <dbReference type="Pfam" id="PF01551"/>
    </source>
</evidence>
<dbReference type="Gene3D" id="2.80.10.50">
    <property type="match status" value="1"/>
</dbReference>